<keyword evidence="3" id="KW-1185">Reference proteome</keyword>
<organism evidence="2 3">
    <name type="scientific">Duganella levis</name>
    <dbReference type="NCBI Taxonomy" id="2692169"/>
    <lineage>
        <taxon>Bacteria</taxon>
        <taxon>Pseudomonadati</taxon>
        <taxon>Pseudomonadota</taxon>
        <taxon>Betaproteobacteria</taxon>
        <taxon>Burkholderiales</taxon>
        <taxon>Oxalobacteraceae</taxon>
        <taxon>Telluria group</taxon>
        <taxon>Duganella</taxon>
    </lineage>
</organism>
<sequence>MPNVSHAHYVPIATNRNKLVFKELTVGVRALIDVENIYPPHDREVWHTWLCTDDSEDSSGTFWYQDDGKGKPQRLGSADEMRTSATHGKARESTDSAN</sequence>
<evidence type="ECO:0000313" key="3">
    <source>
        <dbReference type="Proteomes" id="UP000642144"/>
    </source>
</evidence>
<dbReference type="EMBL" id="WWCT01000001">
    <property type="protein sequence ID" value="MYN24832.1"/>
    <property type="molecule type" value="Genomic_DNA"/>
</dbReference>
<evidence type="ECO:0000313" key="2">
    <source>
        <dbReference type="EMBL" id="MYN24832.1"/>
    </source>
</evidence>
<evidence type="ECO:0000256" key="1">
    <source>
        <dbReference type="SAM" id="MobiDB-lite"/>
    </source>
</evidence>
<name>A0ABW9VT72_9BURK</name>
<feature type="region of interest" description="Disordered" evidence="1">
    <location>
        <begin position="58"/>
        <end position="98"/>
    </location>
</feature>
<dbReference type="RefSeq" id="WP_161052994.1">
    <property type="nucleotide sequence ID" value="NZ_WWCT01000001.1"/>
</dbReference>
<comment type="caution">
    <text evidence="2">The sequence shown here is derived from an EMBL/GenBank/DDBJ whole genome shotgun (WGS) entry which is preliminary data.</text>
</comment>
<reference evidence="2 3" key="1">
    <citation type="submission" date="2019-12" db="EMBL/GenBank/DDBJ databases">
        <title>Novel species isolated from a subtropical stream in China.</title>
        <authorList>
            <person name="Lu H."/>
        </authorList>
    </citation>
    <scope>NUCLEOTIDE SEQUENCE [LARGE SCALE GENOMIC DNA]</scope>
    <source>
        <strain evidence="2 3">CY42W</strain>
    </source>
</reference>
<proteinExistence type="predicted"/>
<gene>
    <name evidence="2" type="ORF">GTP69_00235</name>
</gene>
<dbReference type="Proteomes" id="UP000642144">
    <property type="component" value="Unassembled WGS sequence"/>
</dbReference>
<feature type="compositionally biased region" description="Basic and acidic residues" evidence="1">
    <location>
        <begin position="89"/>
        <end position="98"/>
    </location>
</feature>
<protein>
    <submittedName>
        <fullName evidence="2">Uncharacterized protein</fullName>
    </submittedName>
</protein>
<accession>A0ABW9VT72</accession>